<dbReference type="Proteomes" id="UP001153069">
    <property type="component" value="Unassembled WGS sequence"/>
</dbReference>
<dbReference type="PANTHER" id="PTHR43319">
    <property type="entry name" value="BETA-LACTAMASE-RELATED"/>
    <property type="match status" value="1"/>
</dbReference>
<dbReference type="InterPro" id="IPR001466">
    <property type="entry name" value="Beta-lactam-related"/>
</dbReference>
<sequence length="451" mass="49929">MSNNQCQHSCPPVKVQGRFDKKYQRVVSLLEESLTVGWDIGASVHVQVDGQPVVDIVGGFVDPKRQKPLQPYHVNLIMSNGKVLESMGVVLLVDRGLVELQAPIARYWPEFLWRDITLQDLLSHRSGSASVWARQPTLQEFQDRQALEHFLATTPMVYPRGSVQYRGWASSLYLDAVCRRVDPKGRSLYELVQEDIFEPLGEPLVCPPLKKVGIQSDVTTPVYGAQLPALVLGLLPQAILPRIGNLMNPRMTLGPDYVRLTRAVLWGTTTSPRTHPSTQPTIPSLPMLPSDFNNQEGFLSYTMLSSNCMSNARGLVRAYASFFDESTSRDRDNNSTTTATKKGIVSAATREAFLKPLEPAFDEFLMRELHYTAAGLGLNILGSMPHNTHCTGWYGIGWSTLQHCSVSGGNNTRNHTVTYAFISNVFFPVPYLARNLLAAAVGAIVTEAENA</sequence>
<name>A0A9N8ESX1_9STRA</name>
<dbReference type="OrthoDB" id="5946976at2759"/>
<organism evidence="2 3">
    <name type="scientific">Seminavis robusta</name>
    <dbReference type="NCBI Taxonomy" id="568900"/>
    <lineage>
        <taxon>Eukaryota</taxon>
        <taxon>Sar</taxon>
        <taxon>Stramenopiles</taxon>
        <taxon>Ochrophyta</taxon>
        <taxon>Bacillariophyta</taxon>
        <taxon>Bacillariophyceae</taxon>
        <taxon>Bacillariophycidae</taxon>
        <taxon>Naviculales</taxon>
        <taxon>Naviculaceae</taxon>
        <taxon>Seminavis</taxon>
    </lineage>
</organism>
<evidence type="ECO:0000259" key="1">
    <source>
        <dbReference type="Pfam" id="PF00144"/>
    </source>
</evidence>
<evidence type="ECO:0000313" key="2">
    <source>
        <dbReference type="EMBL" id="CAB9527512.1"/>
    </source>
</evidence>
<keyword evidence="3" id="KW-1185">Reference proteome</keyword>
<evidence type="ECO:0000313" key="3">
    <source>
        <dbReference type="Proteomes" id="UP001153069"/>
    </source>
</evidence>
<dbReference type="GO" id="GO:0016787">
    <property type="term" value="F:hydrolase activity"/>
    <property type="evidence" value="ECO:0007669"/>
    <property type="project" value="UniProtKB-KW"/>
</dbReference>
<reference evidence="2" key="1">
    <citation type="submission" date="2020-06" db="EMBL/GenBank/DDBJ databases">
        <authorList>
            <consortium name="Plant Systems Biology data submission"/>
        </authorList>
    </citation>
    <scope>NUCLEOTIDE SEQUENCE</scope>
    <source>
        <strain evidence="2">D6</strain>
    </source>
</reference>
<dbReference type="SUPFAM" id="SSF56601">
    <property type="entry name" value="beta-lactamase/transpeptidase-like"/>
    <property type="match status" value="1"/>
</dbReference>
<accession>A0A9N8ESX1</accession>
<feature type="domain" description="Beta-lactamase-related" evidence="1">
    <location>
        <begin position="40"/>
        <end position="201"/>
    </location>
</feature>
<dbReference type="InterPro" id="IPR052907">
    <property type="entry name" value="Beta-lactamase/esterase"/>
</dbReference>
<keyword evidence="2" id="KW-0378">Hydrolase</keyword>
<dbReference type="Gene3D" id="3.40.710.10">
    <property type="entry name" value="DD-peptidase/beta-lactamase superfamily"/>
    <property type="match status" value="1"/>
</dbReference>
<dbReference type="InterPro" id="IPR012338">
    <property type="entry name" value="Beta-lactam/transpept-like"/>
</dbReference>
<dbReference type="AlphaFoldDB" id="A0A9N8ESX1"/>
<dbReference type="Pfam" id="PF00144">
    <property type="entry name" value="Beta-lactamase"/>
    <property type="match status" value="1"/>
</dbReference>
<gene>
    <name evidence="2" type="ORF">SEMRO_2010_G310790.1</name>
</gene>
<comment type="caution">
    <text evidence="2">The sequence shown here is derived from an EMBL/GenBank/DDBJ whole genome shotgun (WGS) entry which is preliminary data.</text>
</comment>
<dbReference type="PANTHER" id="PTHR43319:SF3">
    <property type="entry name" value="BETA-LACTAMASE-RELATED DOMAIN-CONTAINING PROTEIN"/>
    <property type="match status" value="1"/>
</dbReference>
<protein>
    <submittedName>
        <fullName evidence="2">Glycosyl hydrolases family 43</fullName>
    </submittedName>
</protein>
<dbReference type="EMBL" id="CAICTM010002008">
    <property type="protein sequence ID" value="CAB9527512.1"/>
    <property type="molecule type" value="Genomic_DNA"/>
</dbReference>
<proteinExistence type="predicted"/>